<evidence type="ECO:0000256" key="13">
    <source>
        <dbReference type="ARBA" id="ARBA00032424"/>
    </source>
</evidence>
<evidence type="ECO:0000256" key="14">
    <source>
        <dbReference type="ARBA" id="ARBA00032448"/>
    </source>
</evidence>
<keyword evidence="9" id="KW-0479">Metal-binding</keyword>
<keyword evidence="11" id="KW-0443">Lipid metabolism</keyword>
<sequence length="615" mass="68428">MPGSSMNLLLPSIHELHEPCGITANSCLAAPYPVRNRRVSISSSISSRTSSVSPPPSLITTRTTSSPSPPPPSISRPKVRFVRVDSWENADAALLYPPPEAPHVPKRQDIMSGASSQGRPSGPLLLVGRAMEHLRGPDRCIAKGARIVRLSSEVSENRGGVCTIIVAGASLPRVGELRVSAFTADIKTTSILGLVCINKAERLSSALFISFMTALKFVCFCFELGAKPVPQQNKLPGSEGRFPKPVTSYSIVIELQNLPWRPIVDVFENTFDVVRGELLNHISTHGMPPDAIDRYIRIIDYNVPGGKLNRGLSVPNTVQVIKGRALTDTEFTKASVLGWAIEFLQAVFLVTDDMMDRSLTRRGQPCWYRKDDVGTLAVNDAMLLESAIYQMLRTHFRRTPYYADLLDLFHDTAYQTEMGQLVDLITAPQDKVDLSKFSLERHSIIVTYKTAYYSFYLPVAAAMLMCQIPRNSSPLSNPYQAARSILLPLGEYFQVQDDFLDFAGTPEQLGKIGTDIVDNKCSWCINTALAISIPAQRAVLDANYGRKDVDCERRVKAVFEEVGIRARYETYEADAYRRISEMIDQVLEDAGVEGEVVLKRDVFRKFLEKIYKRQK</sequence>
<evidence type="ECO:0000313" key="18">
    <source>
        <dbReference type="Proteomes" id="UP000310158"/>
    </source>
</evidence>
<keyword evidence="8" id="KW-0808">Transferase</keyword>
<comment type="caution">
    <text evidence="17">The sequence shown here is derived from an EMBL/GenBank/DDBJ whole genome shotgun (WGS) entry which is preliminary data.</text>
</comment>
<accession>A0A4S4L6J1</accession>
<evidence type="ECO:0000256" key="4">
    <source>
        <dbReference type="ARBA" id="ARBA00006706"/>
    </source>
</evidence>
<dbReference type="InterPro" id="IPR008949">
    <property type="entry name" value="Isoprenoid_synthase_dom_sf"/>
</dbReference>
<dbReference type="GO" id="GO:0004337">
    <property type="term" value="F:(2E,6E)-farnesyl diphosphate synthase activity"/>
    <property type="evidence" value="ECO:0007669"/>
    <property type="project" value="UniProtKB-EC"/>
</dbReference>
<comment type="pathway">
    <text evidence="2">Isoprenoid biosynthesis; geranyl diphosphate biosynthesis; geranyl diphosphate from dimethylallyl diphosphate and isopentenyl diphosphate: step 1/1.</text>
</comment>
<keyword evidence="10" id="KW-0460">Magnesium</keyword>
<comment type="pathway">
    <text evidence="3">Isoprenoid biosynthesis; farnesyl diphosphate biosynthesis; farnesyl diphosphate from geranyl diphosphate and isopentenyl diphosphate: step 1/1.</text>
</comment>
<evidence type="ECO:0000256" key="7">
    <source>
        <dbReference type="ARBA" id="ARBA00022516"/>
    </source>
</evidence>
<evidence type="ECO:0000256" key="3">
    <source>
        <dbReference type="ARBA" id="ARBA00005035"/>
    </source>
</evidence>
<dbReference type="GO" id="GO:0005737">
    <property type="term" value="C:cytoplasm"/>
    <property type="evidence" value="ECO:0007669"/>
    <property type="project" value="TreeGrafter"/>
</dbReference>
<keyword evidence="7" id="KW-0444">Lipid biosynthesis</keyword>
<dbReference type="EMBL" id="SGPL01000806">
    <property type="protein sequence ID" value="THH07126.1"/>
    <property type="molecule type" value="Genomic_DNA"/>
</dbReference>
<gene>
    <name evidence="17" type="ORF">EW146_g9412</name>
</gene>
<dbReference type="InterPro" id="IPR000092">
    <property type="entry name" value="Polyprenyl_synt"/>
</dbReference>
<evidence type="ECO:0000256" key="16">
    <source>
        <dbReference type="SAM" id="MobiDB-lite"/>
    </source>
</evidence>
<keyword evidence="18" id="KW-1185">Reference proteome</keyword>
<evidence type="ECO:0000313" key="17">
    <source>
        <dbReference type="EMBL" id="THH07126.1"/>
    </source>
</evidence>
<dbReference type="Gene3D" id="1.10.600.10">
    <property type="entry name" value="Farnesyl Diphosphate Synthase"/>
    <property type="match status" value="1"/>
</dbReference>
<dbReference type="InterPro" id="IPR039702">
    <property type="entry name" value="FPS1-like"/>
</dbReference>
<dbReference type="AlphaFoldDB" id="A0A4S4L6J1"/>
<evidence type="ECO:0000256" key="12">
    <source>
        <dbReference type="ARBA" id="ARBA00032380"/>
    </source>
</evidence>
<evidence type="ECO:0000256" key="8">
    <source>
        <dbReference type="ARBA" id="ARBA00022679"/>
    </source>
</evidence>
<evidence type="ECO:0000256" key="11">
    <source>
        <dbReference type="ARBA" id="ARBA00023098"/>
    </source>
</evidence>
<dbReference type="EC" id="2.5.1.10" evidence="5"/>
<comment type="cofactor">
    <cofactor evidence="1">
        <name>Mg(2+)</name>
        <dbReference type="ChEBI" id="CHEBI:18420"/>
    </cofactor>
</comment>
<dbReference type="GO" id="GO:0004161">
    <property type="term" value="F:dimethylallyltranstransferase activity"/>
    <property type="evidence" value="ECO:0007669"/>
    <property type="project" value="UniProtKB-EC"/>
</dbReference>
<name>A0A4S4L6J1_9AGAM</name>
<dbReference type="PROSITE" id="PS00444">
    <property type="entry name" value="POLYPRENYL_SYNTHASE_2"/>
    <property type="match status" value="1"/>
</dbReference>
<dbReference type="GO" id="GO:0045337">
    <property type="term" value="P:farnesyl diphosphate biosynthetic process"/>
    <property type="evidence" value="ECO:0007669"/>
    <property type="project" value="TreeGrafter"/>
</dbReference>
<feature type="compositionally biased region" description="Low complexity" evidence="16">
    <location>
        <begin position="42"/>
        <end position="66"/>
    </location>
</feature>
<dbReference type="Proteomes" id="UP000310158">
    <property type="component" value="Unassembled WGS sequence"/>
</dbReference>
<dbReference type="SUPFAM" id="SSF48576">
    <property type="entry name" value="Terpenoid synthases"/>
    <property type="match status" value="1"/>
</dbReference>
<dbReference type="InterPro" id="IPR033749">
    <property type="entry name" value="Polyprenyl_synt_CS"/>
</dbReference>
<dbReference type="GO" id="GO:0046872">
    <property type="term" value="F:metal ion binding"/>
    <property type="evidence" value="ECO:0007669"/>
    <property type="project" value="UniProtKB-KW"/>
</dbReference>
<evidence type="ECO:0000256" key="1">
    <source>
        <dbReference type="ARBA" id="ARBA00001946"/>
    </source>
</evidence>
<organism evidence="17 18">
    <name type="scientific">Bondarzewia mesenterica</name>
    <dbReference type="NCBI Taxonomy" id="1095465"/>
    <lineage>
        <taxon>Eukaryota</taxon>
        <taxon>Fungi</taxon>
        <taxon>Dikarya</taxon>
        <taxon>Basidiomycota</taxon>
        <taxon>Agaricomycotina</taxon>
        <taxon>Agaricomycetes</taxon>
        <taxon>Russulales</taxon>
        <taxon>Bondarzewiaceae</taxon>
        <taxon>Bondarzewia</taxon>
    </lineage>
</organism>
<dbReference type="CDD" id="cd00685">
    <property type="entry name" value="Trans_IPPS_HT"/>
    <property type="match status" value="1"/>
</dbReference>
<dbReference type="OrthoDB" id="10257492at2759"/>
<evidence type="ECO:0000256" key="15">
    <source>
        <dbReference type="ARBA" id="ARBA00032873"/>
    </source>
</evidence>
<dbReference type="PROSITE" id="PS00723">
    <property type="entry name" value="POLYPRENYL_SYNTHASE_1"/>
    <property type="match status" value="1"/>
</dbReference>
<dbReference type="PANTHER" id="PTHR11525">
    <property type="entry name" value="FARNESYL-PYROPHOSPHATE SYNTHETASE"/>
    <property type="match status" value="1"/>
</dbReference>
<dbReference type="PANTHER" id="PTHR11525:SF0">
    <property type="entry name" value="FARNESYL PYROPHOSPHATE SYNTHASE"/>
    <property type="match status" value="1"/>
</dbReference>
<evidence type="ECO:0000256" key="6">
    <source>
        <dbReference type="ARBA" id="ARBA00012833"/>
    </source>
</evidence>
<dbReference type="FunFam" id="1.10.600.10:FF:000006">
    <property type="entry name" value="Farnesyl pyrophosphate synthase"/>
    <property type="match status" value="1"/>
</dbReference>
<proteinExistence type="inferred from homology"/>
<evidence type="ECO:0000256" key="2">
    <source>
        <dbReference type="ARBA" id="ARBA00004932"/>
    </source>
</evidence>
<comment type="similarity">
    <text evidence="4">Belongs to the FPP/GGPP synthase family.</text>
</comment>
<evidence type="ECO:0000256" key="9">
    <source>
        <dbReference type="ARBA" id="ARBA00022723"/>
    </source>
</evidence>
<reference evidence="17 18" key="1">
    <citation type="submission" date="2019-02" db="EMBL/GenBank/DDBJ databases">
        <title>Genome sequencing of the rare red list fungi Bondarzewia mesenterica.</title>
        <authorList>
            <person name="Buettner E."/>
            <person name="Kellner H."/>
        </authorList>
    </citation>
    <scope>NUCLEOTIDE SEQUENCE [LARGE SCALE GENOMIC DNA]</scope>
    <source>
        <strain evidence="17 18">DSM 108281</strain>
    </source>
</reference>
<evidence type="ECO:0000256" key="5">
    <source>
        <dbReference type="ARBA" id="ARBA00012439"/>
    </source>
</evidence>
<protein>
    <recommendedName>
        <fullName evidence="15">(2E,6E)-farnesyl diphosphate synthase</fullName>
        <ecNumber evidence="6">2.5.1.1</ecNumber>
        <ecNumber evidence="5">2.5.1.10</ecNumber>
    </recommendedName>
    <alternativeName>
        <fullName evidence="14">Dimethylallyltranstransferase</fullName>
    </alternativeName>
    <alternativeName>
        <fullName evidence="13">Farnesyl diphosphate synthase</fullName>
    </alternativeName>
    <alternativeName>
        <fullName evidence="12">Geranyltranstransferase</fullName>
    </alternativeName>
</protein>
<dbReference type="Pfam" id="PF00348">
    <property type="entry name" value="polyprenyl_synt"/>
    <property type="match status" value="1"/>
</dbReference>
<dbReference type="EC" id="2.5.1.1" evidence="6"/>
<dbReference type="SFLD" id="SFLDS00005">
    <property type="entry name" value="Isoprenoid_Synthase_Type_I"/>
    <property type="match status" value="1"/>
</dbReference>
<feature type="region of interest" description="Disordered" evidence="16">
    <location>
        <begin position="42"/>
        <end position="77"/>
    </location>
</feature>
<evidence type="ECO:0000256" key="10">
    <source>
        <dbReference type="ARBA" id="ARBA00022842"/>
    </source>
</evidence>